<comment type="similarity">
    <text evidence="3">Belongs to the TRAPP small subunits family. BET3 subfamily.</text>
</comment>
<reference evidence="10" key="1">
    <citation type="submission" date="2023-04" db="EMBL/GenBank/DDBJ databases">
        <title>Phytophthora lilii NBRC 32176.</title>
        <authorList>
            <person name="Ichikawa N."/>
            <person name="Sato H."/>
            <person name="Tonouchi N."/>
        </authorList>
    </citation>
    <scope>NUCLEOTIDE SEQUENCE</scope>
    <source>
        <strain evidence="10">NBRC 32176</strain>
    </source>
</reference>
<dbReference type="InterPro" id="IPR024096">
    <property type="entry name" value="NO_sig/Golgi_transp_ligand-bd"/>
</dbReference>
<keyword evidence="5" id="KW-0256">Endoplasmic reticulum</keyword>
<dbReference type="InterPro" id="IPR007194">
    <property type="entry name" value="TRAPP_component"/>
</dbReference>
<dbReference type="GO" id="GO:0005794">
    <property type="term" value="C:Golgi apparatus"/>
    <property type="evidence" value="ECO:0007669"/>
    <property type="project" value="UniProtKB-SubCell"/>
</dbReference>
<dbReference type="EMBL" id="BSXW01001227">
    <property type="protein sequence ID" value="GMF34909.1"/>
    <property type="molecule type" value="Genomic_DNA"/>
</dbReference>
<keyword evidence="9" id="KW-0472">Membrane</keyword>
<dbReference type="SUPFAM" id="SSF111126">
    <property type="entry name" value="Ligand-binding domain in the NO signalling and Golgi transport"/>
    <property type="match status" value="1"/>
</dbReference>
<sequence length="223" mass="23792">MAVPFLVSGAITAQRICGVSHKPVKPHSNKPQGGEPATGQNVTSQNIAEVSGVLPLSESVVHRGYNIGVRLVDEFLAKSGVAACQDFKDTAEVVAKVAFKMFLGINVEVSQWNAEANACSLLIYDNPLTGGRLAGRVRSAVVLERAVRRPAWCPGDGADACGGAVRQGRVAGRRGVGDPVGLRRYFFVVLSMILIVVIGVVDAFRLELRGMIEEAMGDEYKED</sequence>
<evidence type="ECO:0000256" key="1">
    <source>
        <dbReference type="ARBA" id="ARBA00004222"/>
    </source>
</evidence>
<comment type="subcellular location">
    <subcellularLocation>
        <location evidence="2">Endoplasmic reticulum</location>
    </subcellularLocation>
    <subcellularLocation>
        <location evidence="1">Golgi apparatus</location>
        <location evidence="1">cis-Golgi network</location>
    </subcellularLocation>
</comment>
<keyword evidence="7" id="KW-0333">Golgi apparatus</keyword>
<dbReference type="OrthoDB" id="10262857at2759"/>
<comment type="caution">
    <text evidence="10">The sequence shown here is derived from an EMBL/GenBank/DDBJ whole genome shotgun (WGS) entry which is preliminary data.</text>
</comment>
<evidence type="ECO:0000256" key="7">
    <source>
        <dbReference type="ARBA" id="ARBA00023034"/>
    </source>
</evidence>
<dbReference type="Gene3D" id="3.30.1380.20">
    <property type="entry name" value="Trafficking protein particle complex subunit 3"/>
    <property type="match status" value="1"/>
</dbReference>
<feature type="region of interest" description="Disordered" evidence="8">
    <location>
        <begin position="21"/>
        <end position="42"/>
    </location>
</feature>
<keyword evidence="9" id="KW-1133">Transmembrane helix</keyword>
<evidence type="ECO:0000256" key="9">
    <source>
        <dbReference type="SAM" id="Phobius"/>
    </source>
</evidence>
<proteinExistence type="inferred from homology"/>
<dbReference type="InterPro" id="IPR016721">
    <property type="entry name" value="Bet3"/>
</dbReference>
<dbReference type="GO" id="GO:0048193">
    <property type="term" value="P:Golgi vesicle transport"/>
    <property type="evidence" value="ECO:0007669"/>
    <property type="project" value="InterPro"/>
</dbReference>
<accession>A0A9W6XB11</accession>
<dbReference type="GO" id="GO:0030008">
    <property type="term" value="C:TRAPP complex"/>
    <property type="evidence" value="ECO:0007669"/>
    <property type="project" value="InterPro"/>
</dbReference>
<evidence type="ECO:0000256" key="3">
    <source>
        <dbReference type="ARBA" id="ARBA00006218"/>
    </source>
</evidence>
<evidence type="ECO:0000256" key="2">
    <source>
        <dbReference type="ARBA" id="ARBA00004240"/>
    </source>
</evidence>
<keyword evidence="11" id="KW-1185">Reference proteome</keyword>
<keyword evidence="9" id="KW-0812">Transmembrane</keyword>
<organism evidence="10 11">
    <name type="scientific">Phytophthora lilii</name>
    <dbReference type="NCBI Taxonomy" id="2077276"/>
    <lineage>
        <taxon>Eukaryota</taxon>
        <taxon>Sar</taxon>
        <taxon>Stramenopiles</taxon>
        <taxon>Oomycota</taxon>
        <taxon>Peronosporomycetes</taxon>
        <taxon>Peronosporales</taxon>
        <taxon>Peronosporaceae</taxon>
        <taxon>Phytophthora</taxon>
    </lineage>
</organism>
<evidence type="ECO:0000313" key="10">
    <source>
        <dbReference type="EMBL" id="GMF34909.1"/>
    </source>
</evidence>
<dbReference type="Pfam" id="PF04051">
    <property type="entry name" value="TRAPP"/>
    <property type="match status" value="1"/>
</dbReference>
<evidence type="ECO:0000256" key="6">
    <source>
        <dbReference type="ARBA" id="ARBA00022892"/>
    </source>
</evidence>
<name>A0A9W6XB11_9STRA</name>
<keyword evidence="4" id="KW-0813">Transport</keyword>
<dbReference type="Proteomes" id="UP001165083">
    <property type="component" value="Unassembled WGS sequence"/>
</dbReference>
<dbReference type="AlphaFoldDB" id="A0A9W6XB11"/>
<gene>
    <name evidence="10" type="ORF">Plil01_001485300</name>
</gene>
<evidence type="ECO:0000256" key="4">
    <source>
        <dbReference type="ARBA" id="ARBA00022448"/>
    </source>
</evidence>
<keyword evidence="6" id="KW-0931">ER-Golgi transport</keyword>
<dbReference type="PANTHER" id="PTHR13048">
    <property type="entry name" value="TRAFFICKING PROTEIN PARTICLE COMPLEX SUBUNIT 3"/>
    <property type="match status" value="1"/>
</dbReference>
<evidence type="ECO:0000256" key="5">
    <source>
        <dbReference type="ARBA" id="ARBA00022824"/>
    </source>
</evidence>
<evidence type="ECO:0000313" key="11">
    <source>
        <dbReference type="Proteomes" id="UP001165083"/>
    </source>
</evidence>
<evidence type="ECO:0000256" key="8">
    <source>
        <dbReference type="SAM" id="MobiDB-lite"/>
    </source>
</evidence>
<dbReference type="GO" id="GO:0005783">
    <property type="term" value="C:endoplasmic reticulum"/>
    <property type="evidence" value="ECO:0007669"/>
    <property type="project" value="UniProtKB-SubCell"/>
</dbReference>
<feature type="transmembrane region" description="Helical" evidence="9">
    <location>
        <begin position="185"/>
        <end position="204"/>
    </location>
</feature>
<protein>
    <submittedName>
        <fullName evidence="10">Unnamed protein product</fullName>
    </submittedName>
</protein>